<protein>
    <submittedName>
        <fullName evidence="5">tRNA-splicing endonuclease subunit sen54 N-term-domain-containing protein</fullName>
    </submittedName>
</protein>
<evidence type="ECO:0000313" key="6">
    <source>
        <dbReference type="Proteomes" id="UP001217417"/>
    </source>
</evidence>
<dbReference type="PANTHER" id="PTHR21027:SF1">
    <property type="entry name" value="TRNA-SPLICING ENDONUCLEASE SUBUNIT SEN54"/>
    <property type="match status" value="1"/>
</dbReference>
<evidence type="ECO:0000259" key="4">
    <source>
        <dbReference type="Pfam" id="PF12928"/>
    </source>
</evidence>
<keyword evidence="5" id="KW-0255">Endonuclease</keyword>
<dbReference type="GO" id="GO:0000214">
    <property type="term" value="C:tRNA-intron endonuclease complex"/>
    <property type="evidence" value="ECO:0007669"/>
    <property type="project" value="TreeGrafter"/>
</dbReference>
<evidence type="ECO:0000313" key="5">
    <source>
        <dbReference type="EMBL" id="KAJ8103118.1"/>
    </source>
</evidence>
<sequence>MDDLDNDYDNVPVAPGHGEHENAESDDEQQDWRMLATIGSDKKSLPKRGEKEYEPTGSASDRNNVDESRQAMYTALNGERQHTSKVHISGIWYPHLRKAKVLVARGPHFKSIGKADSSGTIWLLPEEVIYLVERGSMSLYNARGDLKISLQACYAACLGACQGHERYLVYAYLKRLGFIVQRATSFDESGEEQVVQKPDSCRIGRLWKFLLQKFDSFCTGLRRAIAKQIPSFGPIICGGVWRSYDSIYRELQIIPFYSHRGSHVTPKSTVAPFKVAYNVWKPRPSFKKSNPGEPDFRVVVVNAQKDKMPTLAQAGALLSTLPACHDSTSTSQERLREGYKNVIIGVVDYGIISFMTLGDVSFGDEHIYERHTANNRLSKYHSTKKR</sequence>
<keyword evidence="2" id="KW-0819">tRNA processing</keyword>
<dbReference type="GO" id="GO:0004519">
    <property type="term" value="F:endonuclease activity"/>
    <property type="evidence" value="ECO:0007669"/>
    <property type="project" value="UniProtKB-KW"/>
</dbReference>
<dbReference type="GeneID" id="80880071"/>
<keyword evidence="6" id="KW-1185">Reference proteome</keyword>
<evidence type="ECO:0000256" key="3">
    <source>
        <dbReference type="SAM" id="MobiDB-lite"/>
    </source>
</evidence>
<comment type="caution">
    <text evidence="5">The sequence shown here is derived from an EMBL/GenBank/DDBJ whole genome shotgun (WGS) entry which is preliminary data.</text>
</comment>
<organism evidence="5 6">
    <name type="scientific">Lipomyces tetrasporus</name>
    <dbReference type="NCBI Taxonomy" id="54092"/>
    <lineage>
        <taxon>Eukaryota</taxon>
        <taxon>Fungi</taxon>
        <taxon>Dikarya</taxon>
        <taxon>Ascomycota</taxon>
        <taxon>Saccharomycotina</taxon>
        <taxon>Lipomycetes</taxon>
        <taxon>Lipomycetales</taxon>
        <taxon>Lipomycetaceae</taxon>
        <taxon>Lipomyces</taxon>
    </lineage>
</organism>
<dbReference type="InterPro" id="IPR024337">
    <property type="entry name" value="tRNA_splic_suSen54"/>
</dbReference>
<feature type="compositionally biased region" description="Basic and acidic residues" evidence="3">
    <location>
        <begin position="40"/>
        <end position="54"/>
    </location>
</feature>
<dbReference type="GO" id="GO:0000379">
    <property type="term" value="P:tRNA-type intron splice site recognition and cleavage"/>
    <property type="evidence" value="ECO:0007669"/>
    <property type="project" value="TreeGrafter"/>
</dbReference>
<comment type="similarity">
    <text evidence="1">Belongs to the SEN54 family.</text>
</comment>
<feature type="domain" description="tRNA-splicing endonuclease subunit Sen54 N-terminal" evidence="4">
    <location>
        <begin position="73"/>
        <end position="140"/>
    </location>
</feature>
<dbReference type="InterPro" id="IPR024336">
    <property type="entry name" value="tRNA_splic_suSen54_N"/>
</dbReference>
<keyword evidence="5" id="KW-0378">Hydrolase</keyword>
<feature type="region of interest" description="Disordered" evidence="3">
    <location>
        <begin position="1"/>
        <end position="66"/>
    </location>
</feature>
<gene>
    <name evidence="5" type="ORF">POJ06DRAFT_193267</name>
</gene>
<dbReference type="EMBL" id="JARPMG010000002">
    <property type="protein sequence ID" value="KAJ8103118.1"/>
    <property type="molecule type" value="Genomic_DNA"/>
</dbReference>
<proteinExistence type="inferred from homology"/>
<dbReference type="RefSeq" id="XP_056046568.1">
    <property type="nucleotide sequence ID" value="XM_056184905.1"/>
</dbReference>
<dbReference type="PANTHER" id="PTHR21027">
    <property type="entry name" value="TRNA-SPLICING ENDONUCLEASE SUBUNIT SEN54"/>
    <property type="match status" value="1"/>
</dbReference>
<name>A0AAD7VV42_9ASCO</name>
<keyword evidence="5" id="KW-0540">Nuclease</keyword>
<dbReference type="Proteomes" id="UP001217417">
    <property type="component" value="Unassembled WGS sequence"/>
</dbReference>
<accession>A0AAD7VV42</accession>
<evidence type="ECO:0000256" key="2">
    <source>
        <dbReference type="ARBA" id="ARBA00022694"/>
    </source>
</evidence>
<dbReference type="Pfam" id="PF12928">
    <property type="entry name" value="tRNA_int_end_N2"/>
    <property type="match status" value="1"/>
</dbReference>
<dbReference type="AlphaFoldDB" id="A0AAD7VV42"/>
<reference evidence="5" key="1">
    <citation type="submission" date="2023-03" db="EMBL/GenBank/DDBJ databases">
        <title>Near-Complete genome sequence of Lipomyces tetrasporous NRRL Y-64009, an oleaginous yeast capable of growing on lignocellulosic hydrolysates.</title>
        <authorList>
            <consortium name="Lawrence Berkeley National Laboratory"/>
            <person name="Jagtap S.S."/>
            <person name="Liu J.-J."/>
            <person name="Walukiewicz H.E."/>
            <person name="Pangilinan J."/>
            <person name="Lipzen A."/>
            <person name="Ahrendt S."/>
            <person name="Koriabine M."/>
            <person name="Cobaugh K."/>
            <person name="Salamov A."/>
            <person name="Yoshinaga Y."/>
            <person name="Ng V."/>
            <person name="Daum C."/>
            <person name="Grigoriev I.V."/>
            <person name="Slininger P.J."/>
            <person name="Dien B.S."/>
            <person name="Jin Y.-S."/>
            <person name="Rao C.V."/>
        </authorList>
    </citation>
    <scope>NUCLEOTIDE SEQUENCE</scope>
    <source>
        <strain evidence="5">NRRL Y-64009</strain>
    </source>
</reference>
<evidence type="ECO:0000256" key="1">
    <source>
        <dbReference type="ARBA" id="ARBA00005736"/>
    </source>
</evidence>